<dbReference type="OrthoDB" id="661680at2759"/>
<evidence type="ECO:0000256" key="1">
    <source>
        <dbReference type="SAM" id="MobiDB-lite"/>
    </source>
</evidence>
<reference evidence="2" key="1">
    <citation type="submission" date="2019-07" db="EMBL/GenBank/DDBJ databases">
        <authorList>
            <person name="Dittberner H."/>
        </authorList>
    </citation>
    <scope>NUCLEOTIDE SEQUENCE [LARGE SCALE GENOMIC DNA]</scope>
</reference>
<keyword evidence="3" id="KW-1185">Reference proteome</keyword>
<comment type="caution">
    <text evidence="2">The sequence shown here is derived from an EMBL/GenBank/DDBJ whole genome shotgun (WGS) entry which is preliminary data.</text>
</comment>
<organism evidence="2 3">
    <name type="scientific">Arabis nemorensis</name>
    <dbReference type="NCBI Taxonomy" id="586526"/>
    <lineage>
        <taxon>Eukaryota</taxon>
        <taxon>Viridiplantae</taxon>
        <taxon>Streptophyta</taxon>
        <taxon>Embryophyta</taxon>
        <taxon>Tracheophyta</taxon>
        <taxon>Spermatophyta</taxon>
        <taxon>Magnoliopsida</taxon>
        <taxon>eudicotyledons</taxon>
        <taxon>Gunneridae</taxon>
        <taxon>Pentapetalae</taxon>
        <taxon>rosids</taxon>
        <taxon>malvids</taxon>
        <taxon>Brassicales</taxon>
        <taxon>Brassicaceae</taxon>
        <taxon>Arabideae</taxon>
        <taxon>Arabis</taxon>
    </lineage>
</organism>
<protein>
    <submittedName>
        <fullName evidence="2">Uncharacterized protein</fullName>
    </submittedName>
</protein>
<evidence type="ECO:0000313" key="2">
    <source>
        <dbReference type="EMBL" id="VVB14441.1"/>
    </source>
</evidence>
<dbReference type="EMBL" id="CABITT030000008">
    <property type="protein sequence ID" value="VVB14441.1"/>
    <property type="molecule type" value="Genomic_DNA"/>
</dbReference>
<dbReference type="Proteomes" id="UP000489600">
    <property type="component" value="Unassembled WGS sequence"/>
</dbReference>
<accession>A0A565CLN3</accession>
<name>A0A565CLN3_9BRAS</name>
<proteinExistence type="predicted"/>
<gene>
    <name evidence="2" type="ORF">ANE_LOCUS24885</name>
</gene>
<dbReference type="AlphaFoldDB" id="A0A565CLN3"/>
<feature type="compositionally biased region" description="Acidic residues" evidence="1">
    <location>
        <begin position="9"/>
        <end position="21"/>
    </location>
</feature>
<feature type="compositionally biased region" description="Basic and acidic residues" evidence="1">
    <location>
        <begin position="31"/>
        <end position="41"/>
    </location>
</feature>
<evidence type="ECO:0000313" key="3">
    <source>
        <dbReference type="Proteomes" id="UP000489600"/>
    </source>
</evidence>
<sequence length="141" mass="15886">MDKSNQIENVEETLMEDEEAANAEPFTQGTEKSDSDEKSPPLRDIVVDIITNYVTAGQESHADNDNDTDADELCAVRDAFETMMSQGLRDYEKKLQLENLMNLGPGKRKELSNEWKALCVEEMKLIAKKLRFSAKLAEAVN</sequence>
<feature type="region of interest" description="Disordered" evidence="1">
    <location>
        <begin position="1"/>
        <end position="41"/>
    </location>
</feature>